<dbReference type="GeneID" id="41961567"/>
<dbReference type="RefSeq" id="XP_030981868.1">
    <property type="nucleotide sequence ID" value="XM_031126658.1"/>
</dbReference>
<proteinExistence type="predicted"/>
<reference evidence="2" key="2">
    <citation type="submission" date="2019-10" db="EMBL/GenBank/DDBJ databases">
        <authorList>
            <consortium name="NCBI Genome Project"/>
        </authorList>
    </citation>
    <scope>NUCLEOTIDE SEQUENCE</scope>
    <source>
        <strain evidence="2">NI907</strain>
    </source>
</reference>
<gene>
    <name evidence="2" type="ORF">PgNI_06637</name>
</gene>
<protein>
    <submittedName>
        <fullName evidence="2">Uncharacterized protein</fullName>
    </submittedName>
</protein>
<sequence>METFGRPVAASPGADVKVKRTDYEELGVVLHGLAAGVDELVTVNQVRYAQLGLEGGEGVSDATAGPGGEGRVGHTVAARLVAAVEPAIRVEAARVFPLVRTFVQRRERRNHDGPGRHQPAARQDDICFDVACRLERWVMHAVRFFDETIEEGQRCHDIVVPRLIRRWRVVHQLLQQSLLVAGVMRKGIKQPREQRGAGDKARADQRHRVRQPVFFGQFISFFVDGPPQVVGHARRPHRRLMHRQVGSAVLGNRRFVHGALDKREDALAHFPDAPVLPKRQIAIPSWLQ</sequence>
<accession>A0A6P8B3X4</accession>
<organism evidence="1 2">
    <name type="scientific">Pyricularia grisea</name>
    <name type="common">Crabgrass-specific blast fungus</name>
    <name type="synonym">Magnaporthe grisea</name>
    <dbReference type="NCBI Taxonomy" id="148305"/>
    <lineage>
        <taxon>Eukaryota</taxon>
        <taxon>Fungi</taxon>
        <taxon>Dikarya</taxon>
        <taxon>Ascomycota</taxon>
        <taxon>Pezizomycotina</taxon>
        <taxon>Sordariomycetes</taxon>
        <taxon>Sordariomycetidae</taxon>
        <taxon>Magnaporthales</taxon>
        <taxon>Pyriculariaceae</taxon>
        <taxon>Pyricularia</taxon>
    </lineage>
</organism>
<name>A0A6P8B3X4_PYRGI</name>
<dbReference type="Proteomes" id="UP000515153">
    <property type="component" value="Chromosome I"/>
</dbReference>
<evidence type="ECO:0000313" key="1">
    <source>
        <dbReference type="Proteomes" id="UP000515153"/>
    </source>
</evidence>
<reference evidence="2" key="3">
    <citation type="submission" date="2025-08" db="UniProtKB">
        <authorList>
            <consortium name="RefSeq"/>
        </authorList>
    </citation>
    <scope>IDENTIFICATION</scope>
    <source>
        <strain evidence="2">NI907</strain>
    </source>
</reference>
<reference evidence="1 2" key="1">
    <citation type="journal article" date="2019" name="Mol. Biol. Evol.">
        <title>Blast fungal genomes show frequent chromosomal changes, gene gains and losses, and effector gene turnover.</title>
        <authorList>
            <person name="Gomez Luciano L.B."/>
            <person name="Jason Tsai I."/>
            <person name="Chuma I."/>
            <person name="Tosa Y."/>
            <person name="Chen Y.H."/>
            <person name="Li J.Y."/>
            <person name="Li M.Y."/>
            <person name="Jade Lu M.Y."/>
            <person name="Nakayashiki H."/>
            <person name="Li W.H."/>
        </authorList>
    </citation>
    <scope>NUCLEOTIDE SEQUENCE [LARGE SCALE GENOMIC DNA]</scope>
    <source>
        <strain evidence="1 2">NI907</strain>
    </source>
</reference>
<dbReference type="KEGG" id="pgri:PgNI_06637"/>
<keyword evidence="1" id="KW-1185">Reference proteome</keyword>
<evidence type="ECO:0000313" key="2">
    <source>
        <dbReference type="RefSeq" id="XP_030981868.1"/>
    </source>
</evidence>
<dbReference type="AlphaFoldDB" id="A0A6P8B3X4"/>